<protein>
    <recommendedName>
        <fullName evidence="4">Superinfection exclusion protein B</fullName>
    </recommendedName>
</protein>
<keyword evidence="1" id="KW-0812">Transmembrane</keyword>
<dbReference type="Proteomes" id="UP000095768">
    <property type="component" value="Unassembled WGS sequence"/>
</dbReference>
<feature type="transmembrane region" description="Helical" evidence="1">
    <location>
        <begin position="15"/>
        <end position="36"/>
    </location>
</feature>
<feature type="transmembrane region" description="Helical" evidence="1">
    <location>
        <begin position="48"/>
        <end position="70"/>
    </location>
</feature>
<keyword evidence="1" id="KW-1133">Transmembrane helix</keyword>
<evidence type="ECO:0008006" key="4">
    <source>
        <dbReference type="Google" id="ProtNLM"/>
    </source>
</evidence>
<sequence length="173" mass="20395">MNGIAKILEFLSKPINFTILIAFFLISLILTLMNFLPKVILDRLHITWFLFNYSFVIFIILIASFFFLIVQTGAIVIKKRDDKKFGENLRKNKDKLFEDEEAWKILIVLYNSHPQARELPYLNQKVKLLQQFGLITPAVNNWRTDPFNPSMPYILQPEAEERIKEELKKSAEF</sequence>
<dbReference type="InterPro" id="IPR025982">
    <property type="entry name" value="SieB"/>
</dbReference>
<evidence type="ECO:0000313" key="3">
    <source>
        <dbReference type="Proteomes" id="UP000095768"/>
    </source>
</evidence>
<evidence type="ECO:0000256" key="1">
    <source>
        <dbReference type="SAM" id="Phobius"/>
    </source>
</evidence>
<organism evidence="2 3">
    <name type="scientific">Staphylococcus caeli</name>
    <dbReference type="NCBI Taxonomy" id="2201815"/>
    <lineage>
        <taxon>Bacteria</taxon>
        <taxon>Bacillati</taxon>
        <taxon>Bacillota</taxon>
        <taxon>Bacilli</taxon>
        <taxon>Bacillales</taxon>
        <taxon>Staphylococcaceae</taxon>
        <taxon>Staphylococcus</taxon>
    </lineage>
</organism>
<proteinExistence type="predicted"/>
<keyword evidence="1" id="KW-0472">Membrane</keyword>
<dbReference type="OrthoDB" id="2866692at2"/>
<dbReference type="RefSeq" id="WP_081333938.1">
    <property type="nucleotide sequence ID" value="NZ_FMPG01000025.1"/>
</dbReference>
<dbReference type="EMBL" id="FMPG01000025">
    <property type="protein sequence ID" value="SCT53355.1"/>
    <property type="molecule type" value="Genomic_DNA"/>
</dbReference>
<dbReference type="AlphaFoldDB" id="A0A1D4S1G4"/>
<gene>
    <name evidence="2" type="ORF">SAMEA2297795_02688</name>
</gene>
<evidence type="ECO:0000313" key="2">
    <source>
        <dbReference type="EMBL" id="SCT53355.1"/>
    </source>
</evidence>
<reference evidence="2 3" key="1">
    <citation type="submission" date="2016-09" db="EMBL/GenBank/DDBJ databases">
        <authorList>
            <consortium name="Pathogen Informatics"/>
        </authorList>
    </citation>
    <scope>NUCLEOTIDE SEQUENCE [LARGE SCALE GENOMIC DNA]</scope>
    <source>
        <strain evidence="2 3">82B</strain>
    </source>
</reference>
<name>A0A1D4S1G4_9STAP</name>
<dbReference type="Pfam" id="PF14163">
    <property type="entry name" value="SieB"/>
    <property type="match status" value="1"/>
</dbReference>
<accession>A0A1D4S1G4</accession>